<dbReference type="InterPro" id="IPR000400">
    <property type="entry name" value="Glyco_hydro_46"/>
</dbReference>
<keyword evidence="3" id="KW-1185">Reference proteome</keyword>
<proteinExistence type="predicted"/>
<keyword evidence="1" id="KW-0732">Signal</keyword>
<dbReference type="Pfam" id="PF01374">
    <property type="entry name" value="Glyco_hydro_46"/>
    <property type="match status" value="1"/>
</dbReference>
<name>A0ABU8M725_9PSEU</name>
<dbReference type="RefSeq" id="WP_337703806.1">
    <property type="nucleotide sequence ID" value="NZ_JBBEGM010000005.1"/>
</dbReference>
<evidence type="ECO:0000313" key="2">
    <source>
        <dbReference type="EMBL" id="MEJ2862432.1"/>
    </source>
</evidence>
<dbReference type="InterPro" id="IPR023099">
    <property type="entry name" value="Glyco_hydro_46_N"/>
</dbReference>
<dbReference type="SUPFAM" id="SSF53955">
    <property type="entry name" value="Lysozyme-like"/>
    <property type="match status" value="1"/>
</dbReference>
<dbReference type="Proteomes" id="UP001369736">
    <property type="component" value="Unassembled WGS sequence"/>
</dbReference>
<dbReference type="Gene3D" id="1.20.141.10">
    <property type="entry name" value="Chitosanase, subunit A, domain 1"/>
    <property type="match status" value="1"/>
</dbReference>
<comment type="caution">
    <text evidence="2">The sequence shown here is derived from an EMBL/GenBank/DDBJ whole genome shotgun (WGS) entry which is preliminary data.</text>
</comment>
<dbReference type="InterPro" id="IPR023346">
    <property type="entry name" value="Lysozyme-like_dom_sf"/>
</dbReference>
<dbReference type="EMBL" id="JBBEGM010000005">
    <property type="protein sequence ID" value="MEJ2862432.1"/>
    <property type="molecule type" value="Genomic_DNA"/>
</dbReference>
<accession>A0ABU8M725</accession>
<organism evidence="2 3">
    <name type="scientific">Actinomycetospora flava</name>
    <dbReference type="NCBI Taxonomy" id="3129232"/>
    <lineage>
        <taxon>Bacteria</taxon>
        <taxon>Bacillati</taxon>
        <taxon>Actinomycetota</taxon>
        <taxon>Actinomycetes</taxon>
        <taxon>Pseudonocardiales</taxon>
        <taxon>Pseudonocardiaceae</taxon>
        <taxon>Actinomycetospora</taxon>
    </lineage>
</organism>
<dbReference type="Gene3D" id="3.30.386.10">
    <property type="entry name" value="Chitosanase, subunit A, domain 2"/>
    <property type="match status" value="1"/>
</dbReference>
<dbReference type="PROSITE" id="PS51257">
    <property type="entry name" value="PROKAR_LIPOPROTEIN"/>
    <property type="match status" value="1"/>
</dbReference>
<reference evidence="2 3" key="1">
    <citation type="submission" date="2024-03" db="EMBL/GenBank/DDBJ databases">
        <title>Actinomycetospora sp. OC33-EN07, a novel actinomycete isolated from wild orchid (Aerides multiflora).</title>
        <authorList>
            <person name="Suriyachadkun C."/>
        </authorList>
    </citation>
    <scope>NUCLEOTIDE SEQUENCE [LARGE SCALE GENOMIC DNA]</scope>
    <source>
        <strain evidence="2 3">OC33-EN07</strain>
    </source>
</reference>
<feature type="chain" id="PRO_5045569637" evidence="1">
    <location>
        <begin position="25"/>
        <end position="274"/>
    </location>
</feature>
<sequence>MNRRVFLALAGLAAWPVLTGCSSAAPVPAPRAPGLDDPDRKHVAEAIISSFENSTTTLPYDAAQRLDDGRGITAGRAGFTSGTHDLLLVVRRYEQVAGPQNPLHRYVRPLTRIDEQGGGSGTSGLDGFEDVWRRTSRTDPRLNQAQDAVYDELYFRPAMDQSRPLGLTTALGQLVILDTAVQHGRGGPDGLLALIAETDRQQEGGSDAERTVWLRQFLEVRRAHLRDPADDETTEVWRESIPRVDTLVSLIDQRRFDLATPLTWTFAGSRFSVG</sequence>
<protein>
    <submittedName>
        <fullName evidence="2">Chitosanase</fullName>
    </submittedName>
</protein>
<dbReference type="CDD" id="cd00978">
    <property type="entry name" value="chitosanase_GH46"/>
    <property type="match status" value="1"/>
</dbReference>
<evidence type="ECO:0000313" key="3">
    <source>
        <dbReference type="Proteomes" id="UP001369736"/>
    </source>
</evidence>
<gene>
    <name evidence="2" type="ORF">WCD58_14770</name>
</gene>
<feature type="signal peptide" evidence="1">
    <location>
        <begin position="1"/>
        <end position="24"/>
    </location>
</feature>
<evidence type="ECO:0000256" key="1">
    <source>
        <dbReference type="SAM" id="SignalP"/>
    </source>
</evidence>